<evidence type="ECO:0000313" key="2">
    <source>
        <dbReference type="EMBL" id="JAD75013.1"/>
    </source>
</evidence>
<reference evidence="2" key="1">
    <citation type="submission" date="2014-09" db="EMBL/GenBank/DDBJ databases">
        <authorList>
            <person name="Magalhaes I.L.F."/>
            <person name="Oliveira U."/>
            <person name="Santos F.R."/>
            <person name="Vidigal T.H.D.A."/>
            <person name="Brescovit A.D."/>
            <person name="Santos A.J."/>
        </authorList>
    </citation>
    <scope>NUCLEOTIDE SEQUENCE</scope>
    <source>
        <tissue evidence="2">Shoot tissue taken approximately 20 cm above the soil surface</tissue>
    </source>
</reference>
<organism evidence="2">
    <name type="scientific">Arundo donax</name>
    <name type="common">Giant reed</name>
    <name type="synonym">Donax arundinaceus</name>
    <dbReference type="NCBI Taxonomy" id="35708"/>
    <lineage>
        <taxon>Eukaryota</taxon>
        <taxon>Viridiplantae</taxon>
        <taxon>Streptophyta</taxon>
        <taxon>Embryophyta</taxon>
        <taxon>Tracheophyta</taxon>
        <taxon>Spermatophyta</taxon>
        <taxon>Magnoliopsida</taxon>
        <taxon>Liliopsida</taxon>
        <taxon>Poales</taxon>
        <taxon>Poaceae</taxon>
        <taxon>PACMAD clade</taxon>
        <taxon>Arundinoideae</taxon>
        <taxon>Arundineae</taxon>
        <taxon>Arundo</taxon>
    </lineage>
</organism>
<protein>
    <submittedName>
        <fullName evidence="2">Uncharacterized protein</fullName>
    </submittedName>
</protein>
<name>A0A0A9CKN2_ARUDO</name>
<dbReference type="AlphaFoldDB" id="A0A0A9CKN2"/>
<evidence type="ECO:0000256" key="1">
    <source>
        <dbReference type="SAM" id="MobiDB-lite"/>
    </source>
</evidence>
<dbReference type="EMBL" id="GBRH01222882">
    <property type="protein sequence ID" value="JAD75013.1"/>
    <property type="molecule type" value="Transcribed_RNA"/>
</dbReference>
<reference evidence="2" key="2">
    <citation type="journal article" date="2015" name="Data Brief">
        <title>Shoot transcriptome of the giant reed, Arundo donax.</title>
        <authorList>
            <person name="Barrero R.A."/>
            <person name="Guerrero F.D."/>
            <person name="Moolhuijzen P."/>
            <person name="Goolsby J.A."/>
            <person name="Tidwell J."/>
            <person name="Bellgard S.E."/>
            <person name="Bellgard M.I."/>
        </authorList>
    </citation>
    <scope>NUCLEOTIDE SEQUENCE</scope>
    <source>
        <tissue evidence="2">Shoot tissue taken approximately 20 cm above the soil surface</tissue>
    </source>
</reference>
<proteinExistence type="predicted"/>
<accession>A0A0A9CKN2</accession>
<sequence>MLRYRKSSSTRTAQSSESSRRWSGCASISSSPGPSFRHE</sequence>
<feature type="region of interest" description="Disordered" evidence="1">
    <location>
        <begin position="1"/>
        <end position="39"/>
    </location>
</feature>